<protein>
    <submittedName>
        <fullName evidence="2">Uncharacterized protein</fullName>
    </submittedName>
</protein>
<dbReference type="KEGG" id="cfus:CYFUS_003444"/>
<reference evidence="2 3" key="1">
    <citation type="submission" date="2017-06" db="EMBL/GenBank/DDBJ databases">
        <title>Sequencing and comparative analysis of myxobacterial genomes.</title>
        <authorList>
            <person name="Rupp O."/>
            <person name="Goesmann A."/>
            <person name="Sogaard-Andersen L."/>
        </authorList>
    </citation>
    <scope>NUCLEOTIDE SEQUENCE [LARGE SCALE GENOMIC DNA]</scope>
    <source>
        <strain evidence="2 3">DSM 52655</strain>
    </source>
</reference>
<dbReference type="AlphaFoldDB" id="A0A250J3E5"/>
<feature type="signal peptide" evidence="1">
    <location>
        <begin position="1"/>
        <end position="26"/>
    </location>
</feature>
<dbReference type="EMBL" id="CP022098">
    <property type="protein sequence ID" value="ATB38018.1"/>
    <property type="molecule type" value="Genomic_DNA"/>
</dbReference>
<organism evidence="2 3">
    <name type="scientific">Cystobacter fuscus</name>
    <dbReference type="NCBI Taxonomy" id="43"/>
    <lineage>
        <taxon>Bacteria</taxon>
        <taxon>Pseudomonadati</taxon>
        <taxon>Myxococcota</taxon>
        <taxon>Myxococcia</taxon>
        <taxon>Myxococcales</taxon>
        <taxon>Cystobacterineae</taxon>
        <taxon>Archangiaceae</taxon>
        <taxon>Cystobacter</taxon>
    </lineage>
</organism>
<keyword evidence="1" id="KW-0732">Signal</keyword>
<dbReference type="RefSeq" id="WP_095986250.1">
    <property type="nucleotide sequence ID" value="NZ_CP022098.1"/>
</dbReference>
<feature type="chain" id="PRO_5012422460" evidence="1">
    <location>
        <begin position="27"/>
        <end position="262"/>
    </location>
</feature>
<name>A0A250J3E5_9BACT</name>
<gene>
    <name evidence="2" type="ORF">CYFUS_003444</name>
</gene>
<proteinExistence type="predicted"/>
<accession>A0A250J3E5</accession>
<sequence>MSLNRACSVAWLAFLLLVLPVPGALAEEEARPPVRREERITFEVDATLQERGGVQYFYELIDQDQDALARESFAKLQPLDARGRWAGSKEPLYVLVSRIVYTLDKDVAFFTAERVRDVAYMNTILPGADIRRKAPGQYTVAKTPANSFTVRYLGREALTATPRDAALERFLSLAPEPGLPDSVVVQENFDFARVMGARTSALSVTWTAHYPLAPGRTRIAVCTMSLLYNLPPFFLGGRQRVHDEALGGALMLIQALRAYPVD</sequence>
<evidence type="ECO:0000313" key="2">
    <source>
        <dbReference type="EMBL" id="ATB38018.1"/>
    </source>
</evidence>
<evidence type="ECO:0000313" key="3">
    <source>
        <dbReference type="Proteomes" id="UP000217257"/>
    </source>
</evidence>
<evidence type="ECO:0000256" key="1">
    <source>
        <dbReference type="SAM" id="SignalP"/>
    </source>
</evidence>
<dbReference type="Proteomes" id="UP000217257">
    <property type="component" value="Chromosome"/>
</dbReference>